<keyword evidence="2" id="KW-0812">Transmembrane</keyword>
<evidence type="ECO:0000256" key="1">
    <source>
        <dbReference type="SAM" id="MobiDB-lite"/>
    </source>
</evidence>
<dbReference type="PROSITE" id="PS51257">
    <property type="entry name" value="PROKAR_LIPOPROTEIN"/>
    <property type="match status" value="1"/>
</dbReference>
<name>A0A9D1M237_9FIRM</name>
<feature type="region of interest" description="Disordered" evidence="1">
    <location>
        <begin position="36"/>
        <end position="75"/>
    </location>
</feature>
<gene>
    <name evidence="4" type="ORF">IAB70_06180</name>
</gene>
<evidence type="ECO:0000256" key="2">
    <source>
        <dbReference type="SAM" id="Phobius"/>
    </source>
</evidence>
<dbReference type="EMBL" id="DVNH01000047">
    <property type="protein sequence ID" value="HIU52179.1"/>
    <property type="molecule type" value="Genomic_DNA"/>
</dbReference>
<reference evidence="4" key="1">
    <citation type="submission" date="2020-10" db="EMBL/GenBank/DDBJ databases">
        <authorList>
            <person name="Gilroy R."/>
        </authorList>
    </citation>
    <scope>NUCLEOTIDE SEQUENCE</scope>
    <source>
        <strain evidence="4">CHK195-15760</strain>
    </source>
</reference>
<evidence type="ECO:0008006" key="6">
    <source>
        <dbReference type="Google" id="ProtNLM"/>
    </source>
</evidence>
<feature type="signal peptide" evidence="3">
    <location>
        <begin position="1"/>
        <end position="26"/>
    </location>
</feature>
<evidence type="ECO:0000313" key="4">
    <source>
        <dbReference type="EMBL" id="HIU52179.1"/>
    </source>
</evidence>
<evidence type="ECO:0000313" key="5">
    <source>
        <dbReference type="Proteomes" id="UP000824093"/>
    </source>
</evidence>
<sequence length="114" mass="12221">MIKKGIATTLLVIIAMIMFFSCAVFAVDDIDMNLTGNDTSQNTSTSDNTAVTGESEATNETSSTQDTSDTPRVSNLSTIPESDFGLTNILNIMLIVIGILLILLSIAILIRLKH</sequence>
<feature type="transmembrane region" description="Helical" evidence="2">
    <location>
        <begin position="89"/>
        <end position="110"/>
    </location>
</feature>
<dbReference type="AlphaFoldDB" id="A0A9D1M237"/>
<feature type="chain" id="PRO_5038934111" description="Gram-positive cocci surface proteins LPxTG domain-containing protein" evidence="3">
    <location>
        <begin position="27"/>
        <end position="114"/>
    </location>
</feature>
<feature type="compositionally biased region" description="Polar residues" evidence="1">
    <location>
        <begin position="50"/>
        <end position="75"/>
    </location>
</feature>
<comment type="caution">
    <text evidence="4">The sequence shown here is derived from an EMBL/GenBank/DDBJ whole genome shotgun (WGS) entry which is preliminary data.</text>
</comment>
<dbReference type="Proteomes" id="UP000824093">
    <property type="component" value="Unassembled WGS sequence"/>
</dbReference>
<accession>A0A9D1M237</accession>
<protein>
    <recommendedName>
        <fullName evidence="6">Gram-positive cocci surface proteins LPxTG domain-containing protein</fullName>
    </recommendedName>
</protein>
<organism evidence="4 5">
    <name type="scientific">Candidatus Merdicola faecigallinarum</name>
    <dbReference type="NCBI Taxonomy" id="2840862"/>
    <lineage>
        <taxon>Bacteria</taxon>
        <taxon>Bacillati</taxon>
        <taxon>Bacillota</taxon>
        <taxon>Clostridia</taxon>
        <taxon>Candidatus Merdicola</taxon>
    </lineage>
</organism>
<keyword evidence="3" id="KW-0732">Signal</keyword>
<feature type="compositionally biased region" description="Low complexity" evidence="1">
    <location>
        <begin position="36"/>
        <end position="49"/>
    </location>
</feature>
<reference evidence="4" key="2">
    <citation type="journal article" date="2021" name="PeerJ">
        <title>Extensive microbial diversity within the chicken gut microbiome revealed by metagenomics and culture.</title>
        <authorList>
            <person name="Gilroy R."/>
            <person name="Ravi A."/>
            <person name="Getino M."/>
            <person name="Pursley I."/>
            <person name="Horton D.L."/>
            <person name="Alikhan N.F."/>
            <person name="Baker D."/>
            <person name="Gharbi K."/>
            <person name="Hall N."/>
            <person name="Watson M."/>
            <person name="Adriaenssens E.M."/>
            <person name="Foster-Nyarko E."/>
            <person name="Jarju S."/>
            <person name="Secka A."/>
            <person name="Antonio M."/>
            <person name="Oren A."/>
            <person name="Chaudhuri R.R."/>
            <person name="La Ragione R."/>
            <person name="Hildebrand F."/>
            <person name="Pallen M.J."/>
        </authorList>
    </citation>
    <scope>NUCLEOTIDE SEQUENCE</scope>
    <source>
        <strain evidence="4">CHK195-15760</strain>
    </source>
</reference>
<keyword evidence="2" id="KW-0472">Membrane</keyword>
<proteinExistence type="predicted"/>
<keyword evidence="2" id="KW-1133">Transmembrane helix</keyword>
<evidence type="ECO:0000256" key="3">
    <source>
        <dbReference type="SAM" id="SignalP"/>
    </source>
</evidence>